<dbReference type="InterPro" id="IPR051265">
    <property type="entry name" value="HIBADH-related_NP60_sf"/>
</dbReference>
<evidence type="ECO:0000313" key="8">
    <source>
        <dbReference type="Proteomes" id="UP000192596"/>
    </source>
</evidence>
<dbReference type="EMBL" id="NAJO01000027">
    <property type="protein sequence ID" value="OQO02585.1"/>
    <property type="molecule type" value="Genomic_DNA"/>
</dbReference>
<proteinExistence type="inferred from homology"/>
<evidence type="ECO:0008006" key="9">
    <source>
        <dbReference type="Google" id="ProtNLM"/>
    </source>
</evidence>
<dbReference type="Gene3D" id="1.10.1040.10">
    <property type="entry name" value="N-(1-d-carboxylethyl)-l-norvaline Dehydrogenase, domain 2"/>
    <property type="match status" value="1"/>
</dbReference>
<gene>
    <name evidence="7" type="ORF">B0A48_12113</name>
</gene>
<dbReference type="Gene3D" id="3.40.50.720">
    <property type="entry name" value="NAD(P)-binding Rossmann-like Domain"/>
    <property type="match status" value="1"/>
</dbReference>
<evidence type="ECO:0000313" key="7">
    <source>
        <dbReference type="EMBL" id="OQO02585.1"/>
    </source>
</evidence>
<accession>A0A1V8STR9</accession>
<sequence length="314" mass="33343">MATNASGSPRVAWLGLGNMGRGMVKNIVEKGKYTAPLGIYNRTTSRSEKLASTLPSDKVKILTSIEDAVSHADIIFACLGDDKAITETIATALKSPDVKGKLFVDCSTVHPDTTDKLGADIEAAGAYFVACPVFGAPTMADNGQLVCVLAGPSAQVDRVKPFCKGVMGRAEIDYTDQSYGTATRLKIIGNTFILQMIEALSEGHTLAEKSGLGVENLHAFIETMFPGPYTAYSGRMMSGDYYNREEPAFMARLARKDAGHALDLAKTAGVKLKAVEVADAHLQMVVEHAGDKGDIGGIYGAVRKEAGLKFENAS</sequence>
<dbReference type="InterPro" id="IPR015815">
    <property type="entry name" value="HIBADH-related"/>
</dbReference>
<organism evidence="7 8">
    <name type="scientific">Cryoendolithus antarcticus</name>
    <dbReference type="NCBI Taxonomy" id="1507870"/>
    <lineage>
        <taxon>Eukaryota</taxon>
        <taxon>Fungi</taxon>
        <taxon>Dikarya</taxon>
        <taxon>Ascomycota</taxon>
        <taxon>Pezizomycotina</taxon>
        <taxon>Dothideomycetes</taxon>
        <taxon>Dothideomycetidae</taxon>
        <taxon>Cladosporiales</taxon>
        <taxon>Cladosporiaceae</taxon>
        <taxon>Cryoendolithus</taxon>
    </lineage>
</organism>
<dbReference type="PANTHER" id="PTHR43580">
    <property type="entry name" value="OXIDOREDUCTASE GLYR1-RELATED"/>
    <property type="match status" value="1"/>
</dbReference>
<evidence type="ECO:0000256" key="4">
    <source>
        <dbReference type="PIRSR" id="PIRSR000103-1"/>
    </source>
</evidence>
<keyword evidence="8" id="KW-1185">Reference proteome</keyword>
<comment type="similarity">
    <text evidence="1">Belongs to the HIBADH-related family. NP60 subfamily.</text>
</comment>
<dbReference type="STRING" id="1507870.A0A1V8STR9"/>
<dbReference type="Pfam" id="PF14833">
    <property type="entry name" value="NAD_binding_11"/>
    <property type="match status" value="1"/>
</dbReference>
<dbReference type="OrthoDB" id="435038at2759"/>
<protein>
    <recommendedName>
        <fullName evidence="9">6-phosphogluconate dehydrogenase NADP-binding domain-containing protein</fullName>
    </recommendedName>
</protein>
<dbReference type="InterPro" id="IPR029154">
    <property type="entry name" value="HIBADH-like_NADP-bd"/>
</dbReference>
<dbReference type="PIRSF" id="PIRSF000103">
    <property type="entry name" value="HIBADH"/>
    <property type="match status" value="1"/>
</dbReference>
<feature type="domain" description="6-phosphogluconate dehydrogenase NADP-binding" evidence="5">
    <location>
        <begin position="11"/>
        <end position="163"/>
    </location>
</feature>
<reference evidence="8" key="1">
    <citation type="submission" date="2017-03" db="EMBL/GenBank/DDBJ databases">
        <title>Genomes of endolithic fungi from Antarctica.</title>
        <authorList>
            <person name="Coleine C."/>
            <person name="Masonjones S."/>
            <person name="Stajich J.E."/>
        </authorList>
    </citation>
    <scope>NUCLEOTIDE SEQUENCE [LARGE SCALE GENOMIC DNA]</scope>
    <source>
        <strain evidence="8">CCFEE 5527</strain>
    </source>
</reference>
<dbReference type="Proteomes" id="UP000192596">
    <property type="component" value="Unassembled WGS sequence"/>
</dbReference>
<feature type="domain" description="3-hydroxyisobutyrate dehydrogenase-like NAD-binding" evidence="6">
    <location>
        <begin position="180"/>
        <end position="297"/>
    </location>
</feature>
<dbReference type="InterPro" id="IPR036291">
    <property type="entry name" value="NAD(P)-bd_dom_sf"/>
</dbReference>
<comment type="caution">
    <text evidence="7">The sequence shown here is derived from an EMBL/GenBank/DDBJ whole genome shotgun (WGS) entry which is preliminary data.</text>
</comment>
<dbReference type="GO" id="GO:0016491">
    <property type="term" value="F:oxidoreductase activity"/>
    <property type="evidence" value="ECO:0007669"/>
    <property type="project" value="UniProtKB-KW"/>
</dbReference>
<dbReference type="SUPFAM" id="SSF48179">
    <property type="entry name" value="6-phosphogluconate dehydrogenase C-terminal domain-like"/>
    <property type="match status" value="1"/>
</dbReference>
<evidence type="ECO:0000256" key="1">
    <source>
        <dbReference type="ARBA" id="ARBA00007598"/>
    </source>
</evidence>
<evidence type="ECO:0000259" key="5">
    <source>
        <dbReference type="Pfam" id="PF03446"/>
    </source>
</evidence>
<dbReference type="Pfam" id="PF03446">
    <property type="entry name" value="NAD_binding_2"/>
    <property type="match status" value="1"/>
</dbReference>
<evidence type="ECO:0000256" key="3">
    <source>
        <dbReference type="ARBA" id="ARBA00023027"/>
    </source>
</evidence>
<evidence type="ECO:0000259" key="6">
    <source>
        <dbReference type="Pfam" id="PF14833"/>
    </source>
</evidence>
<dbReference type="GO" id="GO:0050661">
    <property type="term" value="F:NADP binding"/>
    <property type="evidence" value="ECO:0007669"/>
    <property type="project" value="InterPro"/>
</dbReference>
<dbReference type="InterPro" id="IPR006115">
    <property type="entry name" value="6PGDH_NADP-bd"/>
</dbReference>
<dbReference type="InterPro" id="IPR008927">
    <property type="entry name" value="6-PGluconate_DH-like_C_sf"/>
</dbReference>
<keyword evidence="3" id="KW-0520">NAD</keyword>
<evidence type="ECO:0000256" key="2">
    <source>
        <dbReference type="ARBA" id="ARBA00023002"/>
    </source>
</evidence>
<dbReference type="GO" id="GO:0051287">
    <property type="term" value="F:NAD binding"/>
    <property type="evidence" value="ECO:0007669"/>
    <property type="project" value="InterPro"/>
</dbReference>
<dbReference type="InterPro" id="IPR013328">
    <property type="entry name" value="6PGD_dom2"/>
</dbReference>
<dbReference type="PANTHER" id="PTHR43580:SF3">
    <property type="entry name" value="6-PHOSPHOGLUCONATE DEHYDROGENASE FAMILY PROTEIN (AFU_ORTHOLOGUE AFUA_2G11600)"/>
    <property type="match status" value="1"/>
</dbReference>
<dbReference type="InParanoid" id="A0A1V8STR9"/>
<dbReference type="AlphaFoldDB" id="A0A1V8STR9"/>
<dbReference type="SUPFAM" id="SSF51735">
    <property type="entry name" value="NAD(P)-binding Rossmann-fold domains"/>
    <property type="match status" value="1"/>
</dbReference>
<feature type="active site" evidence="4">
    <location>
        <position position="186"/>
    </location>
</feature>
<name>A0A1V8STR9_9PEZI</name>
<keyword evidence="2" id="KW-0560">Oxidoreductase</keyword>